<evidence type="ECO:0000313" key="6">
    <source>
        <dbReference type="Proteomes" id="UP001596137"/>
    </source>
</evidence>
<evidence type="ECO:0000256" key="2">
    <source>
        <dbReference type="ARBA" id="ARBA00023163"/>
    </source>
</evidence>
<feature type="region of interest" description="Disordered" evidence="3">
    <location>
        <begin position="321"/>
        <end position="347"/>
    </location>
</feature>
<dbReference type="Gene3D" id="1.10.10.60">
    <property type="entry name" value="Homeodomain-like"/>
    <property type="match status" value="1"/>
</dbReference>
<dbReference type="InterPro" id="IPR029062">
    <property type="entry name" value="Class_I_gatase-like"/>
</dbReference>
<dbReference type="SMART" id="SM00342">
    <property type="entry name" value="HTH_ARAC"/>
    <property type="match status" value="1"/>
</dbReference>
<keyword evidence="2" id="KW-0804">Transcription</keyword>
<gene>
    <name evidence="5" type="ORF">ACFP1K_18930</name>
</gene>
<proteinExistence type="predicted"/>
<dbReference type="InterPro" id="IPR009057">
    <property type="entry name" value="Homeodomain-like_sf"/>
</dbReference>
<dbReference type="PANTHER" id="PTHR43130">
    <property type="entry name" value="ARAC-FAMILY TRANSCRIPTIONAL REGULATOR"/>
    <property type="match status" value="1"/>
</dbReference>
<keyword evidence="6" id="KW-1185">Reference proteome</keyword>
<feature type="domain" description="HTH araC/xylS-type" evidence="4">
    <location>
        <begin position="218"/>
        <end position="316"/>
    </location>
</feature>
<dbReference type="PROSITE" id="PS01124">
    <property type="entry name" value="HTH_ARAC_FAMILY_2"/>
    <property type="match status" value="1"/>
</dbReference>
<dbReference type="SUPFAM" id="SSF46689">
    <property type="entry name" value="Homeodomain-like"/>
    <property type="match status" value="2"/>
</dbReference>
<dbReference type="EMBL" id="JBHSRF010000026">
    <property type="protein sequence ID" value="MFC6083255.1"/>
    <property type="molecule type" value="Genomic_DNA"/>
</dbReference>
<keyword evidence="1" id="KW-0805">Transcription regulation</keyword>
<evidence type="ECO:0000256" key="1">
    <source>
        <dbReference type="ARBA" id="ARBA00023015"/>
    </source>
</evidence>
<dbReference type="Pfam" id="PF12833">
    <property type="entry name" value="HTH_18"/>
    <property type="match status" value="1"/>
</dbReference>
<dbReference type="Pfam" id="PF01965">
    <property type="entry name" value="DJ-1_PfpI"/>
    <property type="match status" value="1"/>
</dbReference>
<comment type="caution">
    <text evidence="5">The sequence shown here is derived from an EMBL/GenBank/DDBJ whole genome shotgun (WGS) entry which is preliminary data.</text>
</comment>
<accession>A0ABW1NK10</accession>
<evidence type="ECO:0000259" key="4">
    <source>
        <dbReference type="PROSITE" id="PS01124"/>
    </source>
</evidence>
<dbReference type="InterPro" id="IPR052158">
    <property type="entry name" value="INH-QAR"/>
</dbReference>
<evidence type="ECO:0000256" key="3">
    <source>
        <dbReference type="SAM" id="MobiDB-lite"/>
    </source>
</evidence>
<protein>
    <submittedName>
        <fullName evidence="5">GlxA family transcriptional regulator</fullName>
    </submittedName>
</protein>
<dbReference type="RefSeq" id="WP_380754917.1">
    <property type="nucleotide sequence ID" value="NZ_JBHSRF010000026.1"/>
</dbReference>
<dbReference type="InterPro" id="IPR018060">
    <property type="entry name" value="HTH_AraC"/>
</dbReference>
<dbReference type="InterPro" id="IPR002818">
    <property type="entry name" value="DJ-1/PfpI"/>
</dbReference>
<organism evidence="5 6">
    <name type="scientific">Sphaerisporangium aureirubrum</name>
    <dbReference type="NCBI Taxonomy" id="1544736"/>
    <lineage>
        <taxon>Bacteria</taxon>
        <taxon>Bacillati</taxon>
        <taxon>Actinomycetota</taxon>
        <taxon>Actinomycetes</taxon>
        <taxon>Streptosporangiales</taxon>
        <taxon>Streptosporangiaceae</taxon>
        <taxon>Sphaerisporangium</taxon>
    </lineage>
</organism>
<dbReference type="Gene3D" id="3.40.50.880">
    <property type="match status" value="1"/>
</dbReference>
<dbReference type="Proteomes" id="UP001596137">
    <property type="component" value="Unassembled WGS sequence"/>
</dbReference>
<dbReference type="SUPFAM" id="SSF52317">
    <property type="entry name" value="Class I glutamine amidotransferase-like"/>
    <property type="match status" value="1"/>
</dbReference>
<name>A0ABW1NK10_9ACTN</name>
<evidence type="ECO:0000313" key="5">
    <source>
        <dbReference type="EMBL" id="MFC6083255.1"/>
    </source>
</evidence>
<dbReference type="PANTHER" id="PTHR43130:SF3">
    <property type="entry name" value="HTH-TYPE TRANSCRIPTIONAL REGULATOR RV1931C"/>
    <property type="match status" value="1"/>
</dbReference>
<sequence length="347" mass="37199">MEERHFVIVGYDAAELLDIACVVASLECANWYGAAPYYKVRLVTPGARPIDCGPTVTLHTSERLERVTGPVDTLLVSGGIGSEDAAANRLVLAHVRRLARESRRVASVCTGTWILAAAGLLDGRRATTHWRWADQLAARHPRVHVDPDPIFVRDGNVYTSAGVTSALDLTLALIEEDNGAELARTVARQLVTYLQRPGNQAQMSMFTAAPPPSNSLVKRVVDHIGGHLDADLGVAALATAAGVSERHLTRLFLQHLGQTPGRYVRQARTEAAAHLLASTSLPMPTVAARCGFGTAETLRQAFIDQYGVSPSHYRLTQSRVASRAGSDSPRAQQQVPVPEALAGDGLA</sequence>
<reference evidence="6" key="1">
    <citation type="journal article" date="2019" name="Int. J. Syst. Evol. Microbiol.">
        <title>The Global Catalogue of Microorganisms (GCM) 10K type strain sequencing project: providing services to taxonomists for standard genome sequencing and annotation.</title>
        <authorList>
            <consortium name="The Broad Institute Genomics Platform"/>
            <consortium name="The Broad Institute Genome Sequencing Center for Infectious Disease"/>
            <person name="Wu L."/>
            <person name="Ma J."/>
        </authorList>
    </citation>
    <scope>NUCLEOTIDE SEQUENCE [LARGE SCALE GENOMIC DNA]</scope>
    <source>
        <strain evidence="6">JCM 30346</strain>
    </source>
</reference>
<dbReference type="CDD" id="cd03137">
    <property type="entry name" value="GATase1_AraC_1"/>
    <property type="match status" value="1"/>
</dbReference>